<dbReference type="AlphaFoldDB" id="A0A9Q3L2C3"/>
<dbReference type="Proteomes" id="UP000765509">
    <property type="component" value="Unassembled WGS sequence"/>
</dbReference>
<gene>
    <name evidence="1" type="ORF">O181_129659</name>
</gene>
<name>A0A9Q3L2C3_9BASI</name>
<proteinExistence type="predicted"/>
<reference evidence="1" key="1">
    <citation type="submission" date="2021-03" db="EMBL/GenBank/DDBJ databases">
        <title>Draft genome sequence of rust myrtle Austropuccinia psidii MF-1, a brazilian biotype.</title>
        <authorList>
            <person name="Quecine M.C."/>
            <person name="Pachon D.M.R."/>
            <person name="Bonatelli M.L."/>
            <person name="Correr F.H."/>
            <person name="Franceschini L.M."/>
            <person name="Leite T.F."/>
            <person name="Margarido G.R.A."/>
            <person name="Almeida C.A."/>
            <person name="Ferrarezi J.A."/>
            <person name="Labate C.A."/>
        </authorList>
    </citation>
    <scope>NUCLEOTIDE SEQUENCE</scope>
    <source>
        <strain evidence="1">MF-1</strain>
    </source>
</reference>
<accession>A0A9Q3L2C3</accession>
<protein>
    <submittedName>
        <fullName evidence="1">Uncharacterized protein</fullName>
    </submittedName>
</protein>
<evidence type="ECO:0000313" key="2">
    <source>
        <dbReference type="Proteomes" id="UP000765509"/>
    </source>
</evidence>
<feature type="non-terminal residue" evidence="1">
    <location>
        <position position="114"/>
    </location>
</feature>
<evidence type="ECO:0000313" key="1">
    <source>
        <dbReference type="EMBL" id="MBW0589944.1"/>
    </source>
</evidence>
<keyword evidence="2" id="KW-1185">Reference proteome</keyword>
<sequence length="114" mass="12372">MGDPFFNLYTVYSTVIDDPSPDQCALPVFLASTSPTSHLINCNGSPLPLFVTALTILASPTNSNSFILSESKSKHDFGIVFAEFHASVTNLGYLMEVTYSQACPPYTTNNLLET</sequence>
<comment type="caution">
    <text evidence="1">The sequence shown here is derived from an EMBL/GenBank/DDBJ whole genome shotgun (WGS) entry which is preliminary data.</text>
</comment>
<organism evidence="1 2">
    <name type="scientific">Austropuccinia psidii MF-1</name>
    <dbReference type="NCBI Taxonomy" id="1389203"/>
    <lineage>
        <taxon>Eukaryota</taxon>
        <taxon>Fungi</taxon>
        <taxon>Dikarya</taxon>
        <taxon>Basidiomycota</taxon>
        <taxon>Pucciniomycotina</taxon>
        <taxon>Pucciniomycetes</taxon>
        <taxon>Pucciniales</taxon>
        <taxon>Sphaerophragmiaceae</taxon>
        <taxon>Austropuccinia</taxon>
    </lineage>
</organism>
<dbReference type="EMBL" id="AVOT02136314">
    <property type="protein sequence ID" value="MBW0589944.1"/>
    <property type="molecule type" value="Genomic_DNA"/>
</dbReference>